<keyword evidence="1 3" id="KW-0547">Nucleotide-binding</keyword>
<dbReference type="AlphaFoldDB" id="A0A5N3XTE8"/>
<dbReference type="GO" id="GO:0005525">
    <property type="term" value="F:GTP binding"/>
    <property type="evidence" value="ECO:0007669"/>
    <property type="project" value="UniProtKB-KW"/>
</dbReference>
<keyword evidence="4" id="KW-0460">Magnesium</keyword>
<reference evidence="5 6" key="1">
    <citation type="submission" date="2019-06" db="EMBL/GenBank/DDBJ databases">
        <title>Discovery of a novel chromosome fission-fusion reversal in muntjac.</title>
        <authorList>
            <person name="Mudd A.B."/>
            <person name="Bredeson J.V."/>
            <person name="Baum R."/>
            <person name="Hockemeyer D."/>
            <person name="Rokhsar D.S."/>
        </authorList>
    </citation>
    <scope>NUCLEOTIDE SEQUENCE [LARGE SCALE GENOMIC DNA]</scope>
    <source>
        <strain evidence="5">UCam_UCB_Mr</strain>
        <tissue evidence="5">Fibroblast cell line</tissue>
    </source>
</reference>
<name>A0A5N3XTE8_MUNRE</name>
<gene>
    <name evidence="5" type="ORF">FD755_011546</name>
</gene>
<feature type="binding site" evidence="4">
    <location>
        <position position="14"/>
    </location>
    <ligand>
        <name>Mg(2+)</name>
        <dbReference type="ChEBI" id="CHEBI:18420"/>
    </ligand>
</feature>
<feature type="binding site" evidence="3">
    <location>
        <position position="36"/>
    </location>
    <ligand>
        <name>GTP</name>
        <dbReference type="ChEBI" id="CHEBI:37565"/>
    </ligand>
</feature>
<evidence type="ECO:0000313" key="6">
    <source>
        <dbReference type="Proteomes" id="UP000326062"/>
    </source>
</evidence>
<proteinExistence type="predicted"/>
<evidence type="ECO:0000256" key="4">
    <source>
        <dbReference type="PIRSR" id="PIRSR606689-2"/>
    </source>
</evidence>
<keyword evidence="2 3" id="KW-0342">GTP-binding</keyword>
<dbReference type="Proteomes" id="UP000326062">
    <property type="component" value="Chromosome 5"/>
</dbReference>
<evidence type="ECO:0000256" key="2">
    <source>
        <dbReference type="ARBA" id="ARBA00023134"/>
    </source>
</evidence>
<dbReference type="InterPro" id="IPR027417">
    <property type="entry name" value="P-loop_NTPase"/>
</dbReference>
<comment type="caution">
    <text evidence="5">The sequence shown here is derived from an EMBL/GenBank/DDBJ whole genome shotgun (WGS) entry which is preliminary data.</text>
</comment>
<dbReference type="Gene3D" id="3.40.50.300">
    <property type="entry name" value="P-loop containing nucleotide triphosphate hydrolases"/>
    <property type="match status" value="2"/>
</dbReference>
<evidence type="ECO:0000256" key="1">
    <source>
        <dbReference type="ARBA" id="ARBA00022741"/>
    </source>
</evidence>
<sequence>MCILIVGLDAVGKTLTLYKVTVEYKNISFTLWDMGGQDKIWHLWTSPMQCMQPRSQTSWVYTLRHGNWYIQASCATSGDGLYEGLD</sequence>
<accession>A0A5N3XTE8</accession>
<dbReference type="InterPro" id="IPR006689">
    <property type="entry name" value="Small_GTPase_ARF/SAR"/>
</dbReference>
<dbReference type="SUPFAM" id="SSF52540">
    <property type="entry name" value="P-loop containing nucleoside triphosphate hydrolases"/>
    <property type="match status" value="1"/>
</dbReference>
<keyword evidence="4" id="KW-0479">Metal-binding</keyword>
<evidence type="ECO:0000256" key="3">
    <source>
        <dbReference type="PIRSR" id="PIRSR606689-1"/>
    </source>
</evidence>
<dbReference type="GO" id="GO:0003924">
    <property type="term" value="F:GTPase activity"/>
    <property type="evidence" value="ECO:0007669"/>
    <property type="project" value="InterPro"/>
</dbReference>
<dbReference type="GO" id="GO:0046872">
    <property type="term" value="F:metal ion binding"/>
    <property type="evidence" value="ECO:0007669"/>
    <property type="project" value="UniProtKB-KW"/>
</dbReference>
<protein>
    <submittedName>
        <fullName evidence="5">Uncharacterized protein</fullName>
    </submittedName>
</protein>
<organism evidence="5 6">
    <name type="scientific">Muntiacus reevesi</name>
    <name type="common">Reeves' muntjac</name>
    <name type="synonym">Cervus reevesi</name>
    <dbReference type="NCBI Taxonomy" id="9886"/>
    <lineage>
        <taxon>Eukaryota</taxon>
        <taxon>Metazoa</taxon>
        <taxon>Chordata</taxon>
        <taxon>Craniata</taxon>
        <taxon>Vertebrata</taxon>
        <taxon>Euteleostomi</taxon>
        <taxon>Mammalia</taxon>
        <taxon>Eutheria</taxon>
        <taxon>Laurasiatheria</taxon>
        <taxon>Artiodactyla</taxon>
        <taxon>Ruminantia</taxon>
        <taxon>Pecora</taxon>
        <taxon>Cervidae</taxon>
        <taxon>Muntiacinae</taxon>
        <taxon>Muntiacus</taxon>
    </lineage>
</organism>
<keyword evidence="6" id="KW-1185">Reference proteome</keyword>
<dbReference type="InterPro" id="IPR024156">
    <property type="entry name" value="Small_GTPase_ARF"/>
</dbReference>
<dbReference type="PANTHER" id="PTHR11711">
    <property type="entry name" value="ADP RIBOSYLATION FACTOR-RELATED"/>
    <property type="match status" value="1"/>
</dbReference>
<dbReference type="Pfam" id="PF00025">
    <property type="entry name" value="Arf"/>
    <property type="match status" value="1"/>
</dbReference>
<dbReference type="EMBL" id="VCEB01000005">
    <property type="protein sequence ID" value="KAB0377102.1"/>
    <property type="molecule type" value="Genomic_DNA"/>
</dbReference>
<evidence type="ECO:0000313" key="5">
    <source>
        <dbReference type="EMBL" id="KAB0377102.1"/>
    </source>
</evidence>